<dbReference type="EMBL" id="JACCBE010000001">
    <property type="protein sequence ID" value="NYD57166.1"/>
    <property type="molecule type" value="Genomic_DNA"/>
</dbReference>
<dbReference type="PANTHER" id="PTHR43540:SF6">
    <property type="entry name" value="ISOCHORISMATASE-LIKE DOMAIN-CONTAINING PROTEIN"/>
    <property type="match status" value="1"/>
</dbReference>
<dbReference type="InterPro" id="IPR036380">
    <property type="entry name" value="Isochorismatase-like_sf"/>
</dbReference>
<feature type="domain" description="Isochorismatase-like" evidence="2">
    <location>
        <begin position="15"/>
        <end position="201"/>
    </location>
</feature>
<proteinExistence type="predicted"/>
<dbReference type="CDD" id="cd00431">
    <property type="entry name" value="cysteine_hydrolases"/>
    <property type="match status" value="1"/>
</dbReference>
<reference evidence="3 4" key="1">
    <citation type="submission" date="2020-07" db="EMBL/GenBank/DDBJ databases">
        <title>Sequencing the genomes of 1000 actinobacteria strains.</title>
        <authorList>
            <person name="Klenk H.-P."/>
        </authorList>
    </citation>
    <scope>NUCLEOTIDE SEQUENCE [LARGE SCALE GENOMIC DNA]</scope>
    <source>
        <strain evidence="3 4">DSM 18965</strain>
    </source>
</reference>
<dbReference type="Proteomes" id="UP000516957">
    <property type="component" value="Unassembled WGS sequence"/>
</dbReference>
<keyword evidence="1" id="KW-0378">Hydrolase</keyword>
<dbReference type="GO" id="GO:0016787">
    <property type="term" value="F:hydrolase activity"/>
    <property type="evidence" value="ECO:0007669"/>
    <property type="project" value="UniProtKB-KW"/>
</dbReference>
<protein>
    <submittedName>
        <fullName evidence="3">Nicotinamidase-related amidase</fullName>
    </submittedName>
</protein>
<sequence length="209" mass="22052">MTDLDRWLGSDRHPALLVSECQNGLINPEHATTMAGLAQQAEERNIVGKIAALADAFRAADLPVAHATIEPAEGYEGFDVASPLAAVTVKRGEFRAGTPLPDIHPGLTPQAGDLRFPRRTAMTSFFRSGLGAALRERGVDTVVLVGISVNIAIPGTAVEAVNRGLPVVIPEDATAATTAEVQEVTFRTILPALATITTSQDVIEAIARR</sequence>
<gene>
    <name evidence="3" type="ORF">BKA08_001404</name>
</gene>
<dbReference type="PANTHER" id="PTHR43540">
    <property type="entry name" value="PEROXYUREIDOACRYLATE/UREIDOACRYLATE AMIDOHYDROLASE-RELATED"/>
    <property type="match status" value="1"/>
</dbReference>
<comment type="caution">
    <text evidence="3">The sequence shown here is derived from an EMBL/GenBank/DDBJ whole genome shotgun (WGS) entry which is preliminary data.</text>
</comment>
<dbReference type="Pfam" id="PF00857">
    <property type="entry name" value="Isochorismatase"/>
    <property type="match status" value="1"/>
</dbReference>
<organism evidence="3 4">
    <name type="scientific">Nocardioides marinisabuli</name>
    <dbReference type="NCBI Taxonomy" id="419476"/>
    <lineage>
        <taxon>Bacteria</taxon>
        <taxon>Bacillati</taxon>
        <taxon>Actinomycetota</taxon>
        <taxon>Actinomycetes</taxon>
        <taxon>Propionibacteriales</taxon>
        <taxon>Nocardioidaceae</taxon>
        <taxon>Nocardioides</taxon>
    </lineage>
</organism>
<dbReference type="RefSeq" id="WP_179614967.1">
    <property type="nucleotide sequence ID" value="NZ_CP059163.1"/>
</dbReference>
<dbReference type="Gene3D" id="3.40.50.850">
    <property type="entry name" value="Isochorismatase-like"/>
    <property type="match status" value="1"/>
</dbReference>
<keyword evidence="4" id="KW-1185">Reference proteome</keyword>
<dbReference type="InterPro" id="IPR050272">
    <property type="entry name" value="Isochorismatase-like_hydrls"/>
</dbReference>
<evidence type="ECO:0000256" key="1">
    <source>
        <dbReference type="ARBA" id="ARBA00022801"/>
    </source>
</evidence>
<evidence type="ECO:0000313" key="4">
    <source>
        <dbReference type="Proteomes" id="UP000516957"/>
    </source>
</evidence>
<dbReference type="InterPro" id="IPR000868">
    <property type="entry name" value="Isochorismatase-like_dom"/>
</dbReference>
<dbReference type="SUPFAM" id="SSF52499">
    <property type="entry name" value="Isochorismatase-like hydrolases"/>
    <property type="match status" value="1"/>
</dbReference>
<accession>A0A7Y9F0K9</accession>
<evidence type="ECO:0000259" key="2">
    <source>
        <dbReference type="Pfam" id="PF00857"/>
    </source>
</evidence>
<name>A0A7Y9F0K9_9ACTN</name>
<evidence type="ECO:0000313" key="3">
    <source>
        <dbReference type="EMBL" id="NYD57166.1"/>
    </source>
</evidence>
<dbReference type="AlphaFoldDB" id="A0A7Y9F0K9"/>